<reference evidence="11 12" key="1">
    <citation type="submission" date="2021-04" db="EMBL/GenBank/DDBJ databases">
        <authorList>
            <person name="Bliznina A."/>
        </authorList>
    </citation>
    <scope>NUCLEOTIDE SEQUENCE [LARGE SCALE GENOMIC DNA]</scope>
</reference>
<evidence type="ECO:0000256" key="8">
    <source>
        <dbReference type="SAM" id="MobiDB-lite"/>
    </source>
</evidence>
<keyword evidence="6 7" id="KW-1015">Disulfide bond</keyword>
<evidence type="ECO:0000256" key="5">
    <source>
        <dbReference type="ARBA" id="ARBA00023136"/>
    </source>
</evidence>
<keyword evidence="4" id="KW-0677">Repeat</keyword>
<protein>
    <submittedName>
        <fullName evidence="11">Oidioi.mRNA.OKI2018_I69.PAR.g8594.t1.cds</fullName>
    </submittedName>
</protein>
<comment type="caution">
    <text evidence="7">Lacks conserved residue(s) required for the propagation of feature annotation.</text>
</comment>
<dbReference type="InterPro" id="IPR000742">
    <property type="entry name" value="EGF"/>
</dbReference>
<dbReference type="Gene3D" id="2.10.25.10">
    <property type="entry name" value="Laminin"/>
    <property type="match status" value="1"/>
</dbReference>
<dbReference type="PROSITE" id="PS50026">
    <property type="entry name" value="EGF_3"/>
    <property type="match status" value="1"/>
</dbReference>
<keyword evidence="2" id="KW-1003">Cell membrane</keyword>
<comment type="subcellular location">
    <subcellularLocation>
        <location evidence="1">Cell membrane</location>
    </subcellularLocation>
</comment>
<dbReference type="CDD" id="cd00041">
    <property type="entry name" value="CUB"/>
    <property type="match status" value="1"/>
</dbReference>
<dbReference type="Pfam" id="PF12947">
    <property type="entry name" value="EGF_3"/>
    <property type="match status" value="1"/>
</dbReference>
<sequence>MKILSILALSLIEDINAGRKKKLERRKALAKEKIKCKWFITTPPGTKIKLTLLNLDIEEERSDDGPKCSNVDITLPNCDPPLETESCEWDYLQIFAKEKEEAKICALVDRNRKFFRADSKFLEYDYEDEGAIPYDFLYGKELETNNVEIRFVSDEKVEFYGFRLKWEIWEHRGCEGINGCDENADCRDVNDQGEYECSCKEGFEGDGFFCRSVEIKEEDLNQDRGPADYQARFVLGGFDDDYSAKFISEDYSARYVPPQVDMDSSDSPDDAETNYDDYDYAPKARPPVKNDDVDYSARESEVMMSELNSLQEEQSSPAGPGGPGGPGGFSRPMVDISPSNLNLVTQGMMTISPPSVETMPNLIIPKNETQVEKGFFPGIKTLNEDPVNYYINLQIAFEQATERILGGRVSQWRNRPFLVKKMIVRIKSTIKKTFFYVKGPCDVSLEDQTSGEFFAQTEQKVQTVEKLGELRGLFAEFAAERFRKARCRGRSKKILGRINRLLSWAGKMSSR</sequence>
<keyword evidence="5" id="KW-0472">Membrane</keyword>
<organism evidence="11 12">
    <name type="scientific">Oikopleura dioica</name>
    <name type="common">Tunicate</name>
    <dbReference type="NCBI Taxonomy" id="34765"/>
    <lineage>
        <taxon>Eukaryota</taxon>
        <taxon>Metazoa</taxon>
        <taxon>Chordata</taxon>
        <taxon>Tunicata</taxon>
        <taxon>Appendicularia</taxon>
        <taxon>Copelata</taxon>
        <taxon>Oikopleuridae</taxon>
        <taxon>Oikopleura</taxon>
    </lineage>
</organism>
<evidence type="ECO:0000313" key="12">
    <source>
        <dbReference type="Proteomes" id="UP001158576"/>
    </source>
</evidence>
<feature type="region of interest" description="Disordered" evidence="8">
    <location>
        <begin position="257"/>
        <end position="335"/>
    </location>
</feature>
<dbReference type="InterPro" id="IPR035914">
    <property type="entry name" value="Sperma_CUB_dom_sf"/>
</dbReference>
<evidence type="ECO:0000259" key="10">
    <source>
        <dbReference type="PROSITE" id="PS50026"/>
    </source>
</evidence>
<feature type="domain" description="CUB" evidence="9">
    <location>
        <begin position="35"/>
        <end position="169"/>
    </location>
</feature>
<dbReference type="Proteomes" id="UP001158576">
    <property type="component" value="Chromosome PAR"/>
</dbReference>
<feature type="compositionally biased region" description="Acidic residues" evidence="8">
    <location>
        <begin position="263"/>
        <end position="279"/>
    </location>
</feature>
<name>A0ABN7RKW4_OIKDI</name>
<feature type="compositionally biased region" description="Gly residues" evidence="8">
    <location>
        <begin position="319"/>
        <end position="328"/>
    </location>
</feature>
<dbReference type="CDD" id="cd00053">
    <property type="entry name" value="EGF"/>
    <property type="match status" value="1"/>
</dbReference>
<dbReference type="InterPro" id="IPR000859">
    <property type="entry name" value="CUB_dom"/>
</dbReference>
<evidence type="ECO:0000256" key="7">
    <source>
        <dbReference type="PROSITE-ProRule" id="PRU00076"/>
    </source>
</evidence>
<feature type="disulfide bond" evidence="7">
    <location>
        <begin position="180"/>
        <end position="197"/>
    </location>
</feature>
<evidence type="ECO:0000313" key="11">
    <source>
        <dbReference type="EMBL" id="CAG5076948.1"/>
    </source>
</evidence>
<keyword evidence="3 7" id="KW-0245">EGF-like domain</keyword>
<dbReference type="PROSITE" id="PS01186">
    <property type="entry name" value="EGF_2"/>
    <property type="match status" value="1"/>
</dbReference>
<dbReference type="PANTHER" id="PTHR24251">
    <property type="entry name" value="OVOCHYMASE-RELATED"/>
    <property type="match status" value="1"/>
</dbReference>
<evidence type="ECO:0000256" key="4">
    <source>
        <dbReference type="ARBA" id="ARBA00022737"/>
    </source>
</evidence>
<dbReference type="PROSITE" id="PS01180">
    <property type="entry name" value="CUB"/>
    <property type="match status" value="1"/>
</dbReference>
<evidence type="ECO:0000256" key="1">
    <source>
        <dbReference type="ARBA" id="ARBA00004236"/>
    </source>
</evidence>
<dbReference type="PANTHER" id="PTHR24251:SF37">
    <property type="entry name" value="CUB DOMAIN-CONTAINING PROTEIN"/>
    <property type="match status" value="1"/>
</dbReference>
<gene>
    <name evidence="11" type="ORF">OKIOD_LOCUS152</name>
</gene>
<feature type="domain" description="EGF-like" evidence="10">
    <location>
        <begin position="170"/>
        <end position="211"/>
    </location>
</feature>
<dbReference type="Gene3D" id="2.60.120.290">
    <property type="entry name" value="Spermadhesin, CUB domain"/>
    <property type="match status" value="1"/>
</dbReference>
<proteinExistence type="predicted"/>
<feature type="compositionally biased region" description="Low complexity" evidence="8">
    <location>
        <begin position="305"/>
        <end position="316"/>
    </location>
</feature>
<feature type="compositionally biased region" description="Basic and acidic residues" evidence="8">
    <location>
        <begin position="288"/>
        <end position="301"/>
    </location>
</feature>
<accession>A0ABN7RKW4</accession>
<dbReference type="InterPro" id="IPR024731">
    <property type="entry name" value="NELL2-like_EGF"/>
</dbReference>
<evidence type="ECO:0000259" key="9">
    <source>
        <dbReference type="PROSITE" id="PS01180"/>
    </source>
</evidence>
<evidence type="ECO:0000256" key="6">
    <source>
        <dbReference type="ARBA" id="ARBA00023157"/>
    </source>
</evidence>
<evidence type="ECO:0000256" key="3">
    <source>
        <dbReference type="ARBA" id="ARBA00022536"/>
    </source>
</evidence>
<dbReference type="EMBL" id="OU015568">
    <property type="protein sequence ID" value="CAG5076948.1"/>
    <property type="molecule type" value="Genomic_DNA"/>
</dbReference>
<evidence type="ECO:0000256" key="2">
    <source>
        <dbReference type="ARBA" id="ARBA00022475"/>
    </source>
</evidence>
<dbReference type="SUPFAM" id="SSF49854">
    <property type="entry name" value="Spermadhesin, CUB domain"/>
    <property type="match status" value="1"/>
</dbReference>
<keyword evidence="12" id="KW-1185">Reference proteome</keyword>